<reference evidence="1" key="2">
    <citation type="submission" date="2017-11" db="EMBL/GenBank/DDBJ databases">
        <title>Coralsnake Venomics: Analyses of Venom Gland Transcriptomes and Proteomes of Six Brazilian Taxa.</title>
        <authorList>
            <person name="Aird S.D."/>
            <person name="Jorge da Silva N."/>
            <person name="Qiu L."/>
            <person name="Villar-Briones A."/>
            <person name="Aparecida-Saddi V."/>
            <person name="Campos-Telles M.P."/>
            <person name="Grau M."/>
            <person name="Mikheyev A.S."/>
        </authorList>
    </citation>
    <scope>NUCLEOTIDE SEQUENCE</scope>
    <source>
        <tissue evidence="1">Venom_gland</tissue>
    </source>
</reference>
<evidence type="ECO:0000313" key="1">
    <source>
        <dbReference type="EMBL" id="LAA85785.1"/>
    </source>
</evidence>
<sequence length="161" mass="18531">MTIPIRHGVLPSLRIRCHMHRRIVPHPSRLLVLKIHGLWHRTRASHNSELLSLAPNPAHIAIQKHANANRLIDKHLYGKITAIHVPLVYSHAGHLTMKIVWLPRPRNGDEHHARESDITDMEICSFTVIPRFIYFNMSLLKQKYCSPKGIVNSGHNRGRDN</sequence>
<reference evidence="1" key="1">
    <citation type="submission" date="2017-07" db="EMBL/GenBank/DDBJ databases">
        <authorList>
            <person name="Mikheyev A."/>
            <person name="Grau M."/>
        </authorList>
    </citation>
    <scope>NUCLEOTIDE SEQUENCE</scope>
    <source>
        <tissue evidence="1">Venom_gland</tissue>
    </source>
</reference>
<accession>A0A2D4ING9</accession>
<dbReference type="EMBL" id="IACK01118323">
    <property type="protein sequence ID" value="LAA85785.1"/>
    <property type="molecule type" value="Transcribed_RNA"/>
</dbReference>
<organism evidence="1">
    <name type="scientific">Micrurus lemniscatus lemniscatus</name>
    <dbReference type="NCBI Taxonomy" id="129467"/>
    <lineage>
        <taxon>Eukaryota</taxon>
        <taxon>Metazoa</taxon>
        <taxon>Chordata</taxon>
        <taxon>Craniata</taxon>
        <taxon>Vertebrata</taxon>
        <taxon>Euteleostomi</taxon>
        <taxon>Lepidosauria</taxon>
        <taxon>Squamata</taxon>
        <taxon>Bifurcata</taxon>
        <taxon>Unidentata</taxon>
        <taxon>Episquamata</taxon>
        <taxon>Toxicofera</taxon>
        <taxon>Serpentes</taxon>
        <taxon>Colubroidea</taxon>
        <taxon>Elapidae</taxon>
        <taxon>Elapinae</taxon>
        <taxon>Micrurus</taxon>
    </lineage>
</organism>
<protein>
    <submittedName>
        <fullName evidence="1">Uncharacterized protein</fullName>
    </submittedName>
</protein>
<dbReference type="AlphaFoldDB" id="A0A2D4ING9"/>
<name>A0A2D4ING9_MICLE</name>
<proteinExistence type="predicted"/>